<feature type="transmembrane region" description="Helical" evidence="6">
    <location>
        <begin position="124"/>
        <end position="142"/>
    </location>
</feature>
<keyword evidence="3 6" id="KW-0812">Transmembrane</keyword>
<feature type="transmembrane region" description="Helical" evidence="6">
    <location>
        <begin position="38"/>
        <end position="57"/>
    </location>
</feature>
<organism evidence="8 9">
    <name type="scientific">Candidatus Nitrotoga arctica</name>
    <dbReference type="NCBI Taxonomy" id="453162"/>
    <lineage>
        <taxon>Bacteria</taxon>
        <taxon>Pseudomonadati</taxon>
        <taxon>Pseudomonadota</taxon>
        <taxon>Betaproteobacteria</taxon>
        <taxon>Nitrosomonadales</taxon>
        <taxon>Gallionellaceae</taxon>
        <taxon>Candidatus Nitrotoga</taxon>
    </lineage>
</organism>
<evidence type="ECO:0000256" key="4">
    <source>
        <dbReference type="ARBA" id="ARBA00022989"/>
    </source>
</evidence>
<dbReference type="PANTHER" id="PTHR32322">
    <property type="entry name" value="INNER MEMBRANE TRANSPORTER"/>
    <property type="match status" value="1"/>
</dbReference>
<comment type="similarity">
    <text evidence="2">Belongs to the EamA transporter family.</text>
</comment>
<feature type="domain" description="EamA" evidence="7">
    <location>
        <begin position="11"/>
        <end position="141"/>
    </location>
</feature>
<dbReference type="SUPFAM" id="SSF103481">
    <property type="entry name" value="Multidrug resistance efflux transporter EmrE"/>
    <property type="match status" value="2"/>
</dbReference>
<protein>
    <submittedName>
        <fullName evidence="8">Uncharacterized transporter YdeK</fullName>
    </submittedName>
</protein>
<gene>
    <name evidence="8" type="primary">ydeK</name>
    <name evidence="8" type="ORF">NTG6680_1831</name>
</gene>
<feature type="transmembrane region" description="Helical" evidence="6">
    <location>
        <begin position="69"/>
        <end position="90"/>
    </location>
</feature>
<keyword evidence="5 6" id="KW-0472">Membrane</keyword>
<dbReference type="RefSeq" id="WP_239796918.1">
    <property type="nucleotide sequence ID" value="NZ_OU912926.1"/>
</dbReference>
<feature type="transmembrane region" description="Helical" evidence="6">
    <location>
        <begin position="96"/>
        <end position="117"/>
    </location>
</feature>
<evidence type="ECO:0000313" key="8">
    <source>
        <dbReference type="EMBL" id="CAG9933080.1"/>
    </source>
</evidence>
<evidence type="ECO:0000313" key="9">
    <source>
        <dbReference type="Proteomes" id="UP000839052"/>
    </source>
</evidence>
<evidence type="ECO:0000259" key="7">
    <source>
        <dbReference type="Pfam" id="PF00892"/>
    </source>
</evidence>
<feature type="transmembrane region" description="Helical" evidence="6">
    <location>
        <begin position="12"/>
        <end position="32"/>
    </location>
</feature>
<comment type="subcellular location">
    <subcellularLocation>
        <location evidence="1">Membrane</location>
        <topology evidence="1">Multi-pass membrane protein</topology>
    </subcellularLocation>
</comment>
<evidence type="ECO:0000256" key="1">
    <source>
        <dbReference type="ARBA" id="ARBA00004141"/>
    </source>
</evidence>
<sequence>MKSFSIHSQSIVFGLLGVIGFSLTLPATRMAVAELDPTFVGLGRAIVAAVIAGLVLAITRSRKPVGNQWYRLGGIAMGVVIGFPLFSTWAMTTVPAAHGAVVVGLIPLCTALFGAWLSKERPRPLFWASTIVGSLTIVFFSLSTGDYSFQTGDFLLLGAVIAAGFGYAEGARLSKELGAWQTISWALVLSAPILLYPVFKTMPHSLSNVSWQSLTGFIYVSVVSMFLAFVVWYKGLALGGIARIGQLQLIQPFLTIFAALILLDEPLSWQELLAAMIVIACVLIGRK</sequence>
<feature type="transmembrane region" description="Helical" evidence="6">
    <location>
        <begin position="244"/>
        <end position="263"/>
    </location>
</feature>
<accession>A0ABN8AK78</accession>
<feature type="transmembrane region" description="Helical" evidence="6">
    <location>
        <begin position="182"/>
        <end position="199"/>
    </location>
</feature>
<keyword evidence="4 6" id="KW-1133">Transmembrane helix</keyword>
<feature type="transmembrane region" description="Helical" evidence="6">
    <location>
        <begin position="211"/>
        <end position="232"/>
    </location>
</feature>
<feature type="transmembrane region" description="Helical" evidence="6">
    <location>
        <begin position="154"/>
        <end position="170"/>
    </location>
</feature>
<reference evidence="8 9" key="1">
    <citation type="submission" date="2021-10" db="EMBL/GenBank/DDBJ databases">
        <authorList>
            <person name="Koch H."/>
        </authorList>
    </citation>
    <scope>NUCLEOTIDE SEQUENCE [LARGE SCALE GENOMIC DNA]</scope>
    <source>
        <strain evidence="8">6680</strain>
    </source>
</reference>
<dbReference type="Proteomes" id="UP000839052">
    <property type="component" value="Chromosome"/>
</dbReference>
<feature type="transmembrane region" description="Helical" evidence="6">
    <location>
        <begin position="269"/>
        <end position="285"/>
    </location>
</feature>
<keyword evidence="9" id="KW-1185">Reference proteome</keyword>
<feature type="domain" description="EamA" evidence="7">
    <location>
        <begin position="151"/>
        <end position="283"/>
    </location>
</feature>
<name>A0ABN8AK78_9PROT</name>
<dbReference type="InterPro" id="IPR000620">
    <property type="entry name" value="EamA_dom"/>
</dbReference>
<evidence type="ECO:0000256" key="2">
    <source>
        <dbReference type="ARBA" id="ARBA00007362"/>
    </source>
</evidence>
<evidence type="ECO:0000256" key="6">
    <source>
        <dbReference type="SAM" id="Phobius"/>
    </source>
</evidence>
<dbReference type="InterPro" id="IPR037185">
    <property type="entry name" value="EmrE-like"/>
</dbReference>
<evidence type="ECO:0000256" key="5">
    <source>
        <dbReference type="ARBA" id="ARBA00023136"/>
    </source>
</evidence>
<proteinExistence type="inferred from homology"/>
<dbReference type="EMBL" id="OU912926">
    <property type="protein sequence ID" value="CAG9933080.1"/>
    <property type="molecule type" value="Genomic_DNA"/>
</dbReference>
<dbReference type="Pfam" id="PF00892">
    <property type="entry name" value="EamA"/>
    <property type="match status" value="2"/>
</dbReference>
<dbReference type="InterPro" id="IPR050638">
    <property type="entry name" value="AA-Vitamin_Transporters"/>
</dbReference>
<evidence type="ECO:0000256" key="3">
    <source>
        <dbReference type="ARBA" id="ARBA00022692"/>
    </source>
</evidence>
<dbReference type="PANTHER" id="PTHR32322:SF2">
    <property type="entry name" value="EAMA DOMAIN-CONTAINING PROTEIN"/>
    <property type="match status" value="1"/>
</dbReference>